<evidence type="ECO:0000313" key="2">
    <source>
        <dbReference type="Proteomes" id="UP000294901"/>
    </source>
</evidence>
<keyword evidence="2" id="KW-1185">Reference proteome</keyword>
<dbReference type="AlphaFoldDB" id="A0A4R6JKI6"/>
<name>A0A4R6JKI6_9ACTN</name>
<proteinExistence type="predicted"/>
<organism evidence="1 2">
    <name type="scientific">Paractinoplanes brasiliensis</name>
    <dbReference type="NCBI Taxonomy" id="52695"/>
    <lineage>
        <taxon>Bacteria</taxon>
        <taxon>Bacillati</taxon>
        <taxon>Actinomycetota</taxon>
        <taxon>Actinomycetes</taxon>
        <taxon>Micromonosporales</taxon>
        <taxon>Micromonosporaceae</taxon>
        <taxon>Paractinoplanes</taxon>
    </lineage>
</organism>
<dbReference type="Proteomes" id="UP000294901">
    <property type="component" value="Unassembled WGS sequence"/>
</dbReference>
<dbReference type="EMBL" id="SNWR01000001">
    <property type="protein sequence ID" value="TDO36754.1"/>
    <property type="molecule type" value="Genomic_DNA"/>
</dbReference>
<comment type="caution">
    <text evidence="1">The sequence shown here is derived from an EMBL/GenBank/DDBJ whole genome shotgun (WGS) entry which is preliminary data.</text>
</comment>
<evidence type="ECO:0000313" key="1">
    <source>
        <dbReference type="EMBL" id="TDO36754.1"/>
    </source>
</evidence>
<sequence length="80" mass="8272">MSEIKNDQNDECGESEQITEHAVGRLRLLPSVSFGTRAAALAQIALPVAVVTAGITAAVHGMGAENLVAIETSCCPPSPR</sequence>
<reference evidence="1 2" key="1">
    <citation type="submission" date="2019-03" db="EMBL/GenBank/DDBJ databases">
        <title>Sequencing the genomes of 1000 actinobacteria strains.</title>
        <authorList>
            <person name="Klenk H.-P."/>
        </authorList>
    </citation>
    <scope>NUCLEOTIDE SEQUENCE [LARGE SCALE GENOMIC DNA]</scope>
    <source>
        <strain evidence="1 2">DSM 43805</strain>
    </source>
</reference>
<gene>
    <name evidence="1" type="ORF">C8E87_0336</name>
</gene>
<dbReference type="RefSeq" id="WP_133871465.1">
    <property type="nucleotide sequence ID" value="NZ_BOMD01000101.1"/>
</dbReference>
<accession>A0A4R6JKI6</accession>
<protein>
    <submittedName>
        <fullName evidence="1">Uncharacterized protein</fullName>
    </submittedName>
</protein>